<sequence length="194" mass="21177">MLNSSELASDSGSQKFNFNFVMAGTVKAAASLTGQVELPEAEGGDVMVMSSTAEEKKVTVGTPPAEVEVVKCDCCKLTEECTMAYICRVRERHQGRWVCGLCAEAVKDEIHRSGLRITKEEALERHASFCEEFRSPPEKPTEELISAVKQLLIRSLESPTSVRSNPNTPRGKDGSDLARIAFGRSQSCFPSMDA</sequence>
<dbReference type="Proteomes" id="UP001237642">
    <property type="component" value="Unassembled WGS sequence"/>
</dbReference>
<keyword evidence="1" id="KW-0418">Kinase</keyword>
<proteinExistence type="predicted"/>
<dbReference type="PANTHER" id="PTHR33108:SF76">
    <property type="entry name" value="OS06G0199402 PROTEIN"/>
    <property type="match status" value="1"/>
</dbReference>
<evidence type="ECO:0000313" key="2">
    <source>
        <dbReference type="Proteomes" id="UP001237642"/>
    </source>
</evidence>
<keyword evidence="2" id="KW-1185">Reference proteome</keyword>
<name>A0AAD8HSL4_9APIA</name>
<protein>
    <submittedName>
        <fullName evidence="1">MAP kinase-interacting serine/threonine-protein kinase</fullName>
    </submittedName>
</protein>
<dbReference type="InterPro" id="IPR012876">
    <property type="entry name" value="DUF1677_pln"/>
</dbReference>
<comment type="caution">
    <text evidence="1">The sequence shown here is derived from an EMBL/GenBank/DDBJ whole genome shotgun (WGS) entry which is preliminary data.</text>
</comment>
<dbReference type="EMBL" id="JAUIZM010000007">
    <property type="protein sequence ID" value="KAK1372637.1"/>
    <property type="molecule type" value="Genomic_DNA"/>
</dbReference>
<reference evidence="1" key="2">
    <citation type="submission" date="2023-05" db="EMBL/GenBank/DDBJ databases">
        <authorList>
            <person name="Schelkunov M.I."/>
        </authorList>
    </citation>
    <scope>NUCLEOTIDE SEQUENCE</scope>
    <source>
        <strain evidence="1">Hsosn_3</strain>
        <tissue evidence="1">Leaf</tissue>
    </source>
</reference>
<organism evidence="1 2">
    <name type="scientific">Heracleum sosnowskyi</name>
    <dbReference type="NCBI Taxonomy" id="360622"/>
    <lineage>
        <taxon>Eukaryota</taxon>
        <taxon>Viridiplantae</taxon>
        <taxon>Streptophyta</taxon>
        <taxon>Embryophyta</taxon>
        <taxon>Tracheophyta</taxon>
        <taxon>Spermatophyta</taxon>
        <taxon>Magnoliopsida</taxon>
        <taxon>eudicotyledons</taxon>
        <taxon>Gunneridae</taxon>
        <taxon>Pentapetalae</taxon>
        <taxon>asterids</taxon>
        <taxon>campanulids</taxon>
        <taxon>Apiales</taxon>
        <taxon>Apiaceae</taxon>
        <taxon>Apioideae</taxon>
        <taxon>apioid superclade</taxon>
        <taxon>Tordylieae</taxon>
        <taxon>Tordyliinae</taxon>
        <taxon>Heracleum</taxon>
    </lineage>
</organism>
<dbReference type="PANTHER" id="PTHR33108">
    <property type="entry name" value="OS01G0745000 PROTEIN"/>
    <property type="match status" value="1"/>
</dbReference>
<dbReference type="AlphaFoldDB" id="A0AAD8HSL4"/>
<gene>
    <name evidence="1" type="ORF">POM88_028830</name>
</gene>
<accession>A0AAD8HSL4</accession>
<dbReference type="GO" id="GO:0016301">
    <property type="term" value="F:kinase activity"/>
    <property type="evidence" value="ECO:0007669"/>
    <property type="project" value="UniProtKB-KW"/>
</dbReference>
<dbReference type="Pfam" id="PF07911">
    <property type="entry name" value="DUF1677"/>
    <property type="match status" value="1"/>
</dbReference>
<evidence type="ECO:0000313" key="1">
    <source>
        <dbReference type="EMBL" id="KAK1372637.1"/>
    </source>
</evidence>
<reference evidence="1" key="1">
    <citation type="submission" date="2023-02" db="EMBL/GenBank/DDBJ databases">
        <title>Genome of toxic invasive species Heracleum sosnowskyi carries increased number of genes despite the absence of recent whole-genome duplications.</title>
        <authorList>
            <person name="Schelkunov M."/>
            <person name="Shtratnikova V."/>
            <person name="Makarenko M."/>
            <person name="Klepikova A."/>
            <person name="Omelchenko D."/>
            <person name="Novikova G."/>
            <person name="Obukhova E."/>
            <person name="Bogdanov V."/>
            <person name="Penin A."/>
            <person name="Logacheva M."/>
        </authorList>
    </citation>
    <scope>NUCLEOTIDE SEQUENCE</scope>
    <source>
        <strain evidence="1">Hsosn_3</strain>
        <tissue evidence="1">Leaf</tissue>
    </source>
</reference>
<keyword evidence="1" id="KW-0808">Transferase</keyword>